<dbReference type="Pfam" id="PF00172">
    <property type="entry name" value="Zn_clus"/>
    <property type="match status" value="1"/>
</dbReference>
<dbReference type="Gene3D" id="4.10.240.10">
    <property type="entry name" value="Zn(2)-C6 fungal-type DNA-binding domain"/>
    <property type="match status" value="1"/>
</dbReference>
<dbReference type="PROSITE" id="PS50048">
    <property type="entry name" value="ZN2_CY6_FUNGAL_2"/>
    <property type="match status" value="1"/>
</dbReference>
<dbReference type="GO" id="GO:0000435">
    <property type="term" value="P:positive regulation of transcription from RNA polymerase II promoter by galactose"/>
    <property type="evidence" value="ECO:0007669"/>
    <property type="project" value="TreeGrafter"/>
</dbReference>
<dbReference type="AlphaFoldDB" id="A0A2J6R1T6"/>
<evidence type="ECO:0000313" key="7">
    <source>
        <dbReference type="Proteomes" id="UP000235786"/>
    </source>
</evidence>
<dbReference type="PANTHER" id="PTHR47424">
    <property type="entry name" value="REGULATORY PROTEIN GAL4"/>
    <property type="match status" value="1"/>
</dbReference>
<evidence type="ECO:0000256" key="1">
    <source>
        <dbReference type="ARBA" id="ARBA00022723"/>
    </source>
</evidence>
<dbReference type="SMART" id="SM00066">
    <property type="entry name" value="GAL4"/>
    <property type="match status" value="1"/>
</dbReference>
<dbReference type="Proteomes" id="UP000235786">
    <property type="component" value="Unassembled WGS sequence"/>
</dbReference>
<dbReference type="Pfam" id="PF04082">
    <property type="entry name" value="Fungal_trans"/>
    <property type="match status" value="1"/>
</dbReference>
<name>A0A2J6R1T6_HYAVF</name>
<sequence length="758" mass="85402">MHRPERPTRPRALQACEVCRVRKNRCSEDRPCTYCVEHDLECTYSRAPRDKRPKFIQQVPTIRAHRDKRQRLVQQTTRADHDVEVEGFVQAPNLGDAPLHAQGNYARISSAKLDDGSLSMTAAKGQTQGYAHDLDSIPIPIPPGQMPQRDPLSVGSFLDEPNLLTPRDSASSEVIDTNTHTRNLEFYGGSSSVAFLRHVETISNNQVAGPALGPSERSLASLLHNTEFRPNPTQSPPFSEKNSQIDSSRFYFRTARRFLDAYFSNIHHIQPLFEEEQFLARCEDLWFDRPEQQQLSFVALYYATLSLGSLVMVWEDRGDTYGTDRFAWSRKLFNDALGIVIQLGSATDVEIAQCYYMLGKICQHELNPHVAYLYSGQAARTALAIGINRRPVDGKQFDPRASLSASMTWWAIYCLDIQTSFALGRPDSLGPDEYHTQNMPGVQCSGKNPNTSFSASRLLQITPFMVEMSKIMRRVGLKLYTTPCTIEERVCRIKALDIDLEFWLRSLPAHLQIADQSFPAEPSLKPRHSASHSLKQSVVLKLRYHNLRMVIHGSVFVTLSEPIDSIINTGIRDCRQSCIESACRAIDLIYNTFRTDNYFQTWWYNATYTLFAVSILLTAVFHKFSNTSESLDDLFSHIDRAIAVLQVMDECVVARNATSIIRRALCRAKKVTHSGFDAPNSSNAQQEAGMATSIWDTTNMDQSGGNSCIVPPALSSVETAANNAADDDLNWLNTFPFYDGQQALFWTEWAHELDVLGT</sequence>
<evidence type="ECO:0000256" key="4">
    <source>
        <dbReference type="ARBA" id="ARBA00023242"/>
    </source>
</evidence>
<dbReference type="InterPro" id="IPR007219">
    <property type="entry name" value="XnlR_reg_dom"/>
</dbReference>
<evidence type="ECO:0000313" key="6">
    <source>
        <dbReference type="EMBL" id="PMD32482.1"/>
    </source>
</evidence>
<reference evidence="6 7" key="1">
    <citation type="submission" date="2016-04" db="EMBL/GenBank/DDBJ databases">
        <title>A degradative enzymes factory behind the ericoid mycorrhizal symbiosis.</title>
        <authorList>
            <consortium name="DOE Joint Genome Institute"/>
            <person name="Martino E."/>
            <person name="Morin E."/>
            <person name="Grelet G."/>
            <person name="Kuo A."/>
            <person name="Kohler A."/>
            <person name="Daghino S."/>
            <person name="Barry K."/>
            <person name="Choi C."/>
            <person name="Cichocki N."/>
            <person name="Clum A."/>
            <person name="Copeland A."/>
            <person name="Hainaut M."/>
            <person name="Haridas S."/>
            <person name="Labutti K."/>
            <person name="Lindquist E."/>
            <person name="Lipzen A."/>
            <person name="Khouja H.-R."/>
            <person name="Murat C."/>
            <person name="Ohm R."/>
            <person name="Olson A."/>
            <person name="Spatafora J."/>
            <person name="Veneault-Fourrey C."/>
            <person name="Henrissat B."/>
            <person name="Grigoriev I."/>
            <person name="Martin F."/>
            <person name="Perotto S."/>
        </authorList>
    </citation>
    <scope>NUCLEOTIDE SEQUENCE [LARGE SCALE GENOMIC DNA]</scope>
    <source>
        <strain evidence="6 7">F</strain>
    </source>
</reference>
<keyword evidence="7" id="KW-1185">Reference proteome</keyword>
<keyword evidence="3" id="KW-0804">Transcription</keyword>
<dbReference type="GO" id="GO:0000978">
    <property type="term" value="F:RNA polymerase II cis-regulatory region sequence-specific DNA binding"/>
    <property type="evidence" value="ECO:0007669"/>
    <property type="project" value="TreeGrafter"/>
</dbReference>
<feature type="domain" description="Zn(2)-C6 fungal-type" evidence="5">
    <location>
        <begin position="15"/>
        <end position="44"/>
    </location>
</feature>
<dbReference type="GO" id="GO:0005634">
    <property type="term" value="C:nucleus"/>
    <property type="evidence" value="ECO:0007669"/>
    <property type="project" value="TreeGrafter"/>
</dbReference>
<dbReference type="GO" id="GO:0006351">
    <property type="term" value="P:DNA-templated transcription"/>
    <property type="evidence" value="ECO:0007669"/>
    <property type="project" value="InterPro"/>
</dbReference>
<dbReference type="GO" id="GO:0000981">
    <property type="term" value="F:DNA-binding transcription factor activity, RNA polymerase II-specific"/>
    <property type="evidence" value="ECO:0007669"/>
    <property type="project" value="InterPro"/>
</dbReference>
<keyword evidence="1" id="KW-0479">Metal-binding</keyword>
<gene>
    <name evidence="6" type="ORF">L207DRAFT_181962</name>
</gene>
<dbReference type="OrthoDB" id="2571985at2759"/>
<dbReference type="InterPro" id="IPR051127">
    <property type="entry name" value="Fungal_SecMet_Regulators"/>
</dbReference>
<protein>
    <recommendedName>
        <fullName evidence="5">Zn(2)-C6 fungal-type domain-containing protein</fullName>
    </recommendedName>
</protein>
<dbReference type="EMBL" id="KZ613959">
    <property type="protein sequence ID" value="PMD32482.1"/>
    <property type="molecule type" value="Genomic_DNA"/>
</dbReference>
<organism evidence="6 7">
    <name type="scientific">Hyaloscypha variabilis (strain UAMH 11265 / GT02V1 / F)</name>
    <name type="common">Meliniomyces variabilis</name>
    <dbReference type="NCBI Taxonomy" id="1149755"/>
    <lineage>
        <taxon>Eukaryota</taxon>
        <taxon>Fungi</taxon>
        <taxon>Dikarya</taxon>
        <taxon>Ascomycota</taxon>
        <taxon>Pezizomycotina</taxon>
        <taxon>Leotiomycetes</taxon>
        <taxon>Helotiales</taxon>
        <taxon>Hyaloscyphaceae</taxon>
        <taxon>Hyaloscypha</taxon>
        <taxon>Hyaloscypha variabilis</taxon>
    </lineage>
</organism>
<evidence type="ECO:0000259" key="5">
    <source>
        <dbReference type="PROSITE" id="PS50048"/>
    </source>
</evidence>
<dbReference type="InterPro" id="IPR001138">
    <property type="entry name" value="Zn2Cys6_DnaBD"/>
</dbReference>
<evidence type="ECO:0000256" key="3">
    <source>
        <dbReference type="ARBA" id="ARBA00023163"/>
    </source>
</evidence>
<evidence type="ECO:0000256" key="2">
    <source>
        <dbReference type="ARBA" id="ARBA00023015"/>
    </source>
</evidence>
<accession>A0A2J6R1T6</accession>
<keyword evidence="2" id="KW-0805">Transcription regulation</keyword>
<dbReference type="PANTHER" id="PTHR47424:SF15">
    <property type="entry name" value="ZN(II)2CYS6 TRANSCRIPTION FACTOR (EUROFUNG)"/>
    <property type="match status" value="1"/>
</dbReference>
<dbReference type="InterPro" id="IPR036864">
    <property type="entry name" value="Zn2-C6_fun-type_DNA-bd_sf"/>
</dbReference>
<dbReference type="GO" id="GO:0008270">
    <property type="term" value="F:zinc ion binding"/>
    <property type="evidence" value="ECO:0007669"/>
    <property type="project" value="InterPro"/>
</dbReference>
<dbReference type="SUPFAM" id="SSF57701">
    <property type="entry name" value="Zn2/Cys6 DNA-binding domain"/>
    <property type="match status" value="1"/>
</dbReference>
<dbReference type="STRING" id="1149755.A0A2J6R1T6"/>
<dbReference type="PROSITE" id="PS00463">
    <property type="entry name" value="ZN2_CY6_FUNGAL_1"/>
    <property type="match status" value="1"/>
</dbReference>
<dbReference type="CDD" id="cd12148">
    <property type="entry name" value="fungal_TF_MHR"/>
    <property type="match status" value="1"/>
</dbReference>
<keyword evidence="4" id="KW-0539">Nucleus</keyword>
<dbReference type="SMART" id="SM00906">
    <property type="entry name" value="Fungal_trans"/>
    <property type="match status" value="1"/>
</dbReference>
<dbReference type="CDD" id="cd00067">
    <property type="entry name" value="GAL4"/>
    <property type="match status" value="1"/>
</dbReference>
<proteinExistence type="predicted"/>